<dbReference type="PANTHER" id="PTHR37549">
    <property type="entry name" value="LIPOPROTEIN LPRI"/>
    <property type="match status" value="1"/>
</dbReference>
<gene>
    <name evidence="2" type="ORF">ACFOLG_17455</name>
</gene>
<dbReference type="PANTHER" id="PTHR37549:SF1">
    <property type="entry name" value="LIPOPROTEIN LPRI"/>
    <property type="match status" value="1"/>
</dbReference>
<protein>
    <recommendedName>
        <fullName evidence="4">Lysozyme inhibitor LprI N-terminal domain-containing protein</fullName>
    </recommendedName>
</protein>
<dbReference type="InterPro" id="IPR052755">
    <property type="entry name" value="Lysozyme_Inhibitor_LprI"/>
</dbReference>
<evidence type="ECO:0008006" key="4">
    <source>
        <dbReference type="Google" id="ProtNLM"/>
    </source>
</evidence>
<keyword evidence="3" id="KW-1185">Reference proteome</keyword>
<name>A0ABV7RIV4_9NEIS</name>
<evidence type="ECO:0000256" key="1">
    <source>
        <dbReference type="SAM" id="MobiDB-lite"/>
    </source>
</evidence>
<comment type="caution">
    <text evidence="2">The sequence shown here is derived from an EMBL/GenBank/DDBJ whole genome shotgun (WGS) entry which is preliminary data.</text>
</comment>
<reference evidence="3" key="1">
    <citation type="journal article" date="2019" name="Int. J. Syst. Evol. Microbiol.">
        <title>The Global Catalogue of Microorganisms (GCM) 10K type strain sequencing project: providing services to taxonomists for standard genome sequencing and annotation.</title>
        <authorList>
            <consortium name="The Broad Institute Genomics Platform"/>
            <consortium name="The Broad Institute Genome Sequencing Center for Infectious Disease"/>
            <person name="Wu L."/>
            <person name="Ma J."/>
        </authorList>
    </citation>
    <scope>NUCLEOTIDE SEQUENCE [LARGE SCALE GENOMIC DNA]</scope>
    <source>
        <strain evidence="3">KCTC 42742</strain>
    </source>
</reference>
<evidence type="ECO:0000313" key="2">
    <source>
        <dbReference type="EMBL" id="MFC3533955.1"/>
    </source>
</evidence>
<dbReference type="RefSeq" id="WP_386094430.1">
    <property type="nucleotide sequence ID" value="NZ_JBHRXN010000036.1"/>
</dbReference>
<organism evidence="2 3">
    <name type="scientific">Vogesella facilis</name>
    <dbReference type="NCBI Taxonomy" id="1655232"/>
    <lineage>
        <taxon>Bacteria</taxon>
        <taxon>Pseudomonadati</taxon>
        <taxon>Pseudomonadota</taxon>
        <taxon>Betaproteobacteria</taxon>
        <taxon>Neisseriales</taxon>
        <taxon>Chromobacteriaceae</taxon>
        <taxon>Vogesella</taxon>
    </lineage>
</organism>
<dbReference type="Proteomes" id="UP001595741">
    <property type="component" value="Unassembled WGS sequence"/>
</dbReference>
<feature type="region of interest" description="Disordered" evidence="1">
    <location>
        <begin position="357"/>
        <end position="378"/>
    </location>
</feature>
<dbReference type="EMBL" id="JBHRXN010000036">
    <property type="protein sequence ID" value="MFC3533955.1"/>
    <property type="molecule type" value="Genomic_DNA"/>
</dbReference>
<evidence type="ECO:0000313" key="3">
    <source>
        <dbReference type="Proteomes" id="UP001595741"/>
    </source>
</evidence>
<proteinExistence type="predicted"/>
<sequence length="461" mass="52503">MHFLGAQTRLVAWSAFLTLLLTLIGGGAYGATINCERIINQTDATICGQSKLLVLDIQLGRVYQQRLLHVPQLAGQLQRLQLYWLKQRDRCQSNVRCIERQYRRQLRVLADQPDQLDQLALHDLHGLLTSRTRVDAEMALPWVLAQLAIKNGMSYFSNISLPDGGGEKAAFPLMRPSGVSLDEWRALQASNVAEISGENGQTSYTLLDMDGDGRRDLIVEVYAGGTGLWSYTWLAHRQGRRFVTVGMQLQEDDLDSSFFAINDRGANQRVTWIRLQGRVYAAYRDSQYGKDAVYLLRPFIVRDQVPMLWVHYRYQLAIPRMQAEDSNSRTLHAMEASQHTALSAALRNMAAEQKKRTRETVNLPLCPPPEGQSKEEGEAYSTYGPGHYSYEVVADFSAWISGRCHLARLIDWFGHYDQKEKLYAQLQLRLPDGDDEQSYRVKGLRRISSLQMVPTARFDMR</sequence>
<accession>A0ABV7RIV4</accession>